<dbReference type="Gene3D" id="1.20.120.450">
    <property type="entry name" value="dinb family like domain"/>
    <property type="match status" value="1"/>
</dbReference>
<dbReference type="InterPro" id="IPR034660">
    <property type="entry name" value="DinB/YfiT-like"/>
</dbReference>
<dbReference type="AlphaFoldDB" id="A0A1X7HRX1"/>
<feature type="domain" description="DinB-like" evidence="1">
    <location>
        <begin position="12"/>
        <end position="172"/>
    </location>
</feature>
<reference evidence="2 3" key="1">
    <citation type="submission" date="2017-04" db="EMBL/GenBank/DDBJ databases">
        <authorList>
            <person name="Afonso C.L."/>
            <person name="Miller P.J."/>
            <person name="Scott M.A."/>
            <person name="Spackman E."/>
            <person name="Goraichik I."/>
            <person name="Dimitrov K.M."/>
            <person name="Suarez D.L."/>
            <person name="Swayne D.E."/>
        </authorList>
    </citation>
    <scope>NUCLEOTIDE SEQUENCE [LARGE SCALE GENOMIC DNA]</scope>
    <source>
        <strain evidence="2 3">N3/975</strain>
    </source>
</reference>
<dbReference type="Pfam" id="PF12867">
    <property type="entry name" value="DinB_2"/>
    <property type="match status" value="1"/>
</dbReference>
<evidence type="ECO:0000313" key="3">
    <source>
        <dbReference type="Proteomes" id="UP000192940"/>
    </source>
</evidence>
<dbReference type="EMBL" id="LT840184">
    <property type="protein sequence ID" value="SMF91678.1"/>
    <property type="molecule type" value="Genomic_DNA"/>
</dbReference>
<proteinExistence type="predicted"/>
<protein>
    <submittedName>
        <fullName evidence="2">DinB superfamily protein</fullName>
    </submittedName>
</protein>
<dbReference type="Proteomes" id="UP000192940">
    <property type="component" value="Chromosome I"/>
</dbReference>
<evidence type="ECO:0000259" key="1">
    <source>
        <dbReference type="Pfam" id="PF12867"/>
    </source>
</evidence>
<dbReference type="SUPFAM" id="SSF109854">
    <property type="entry name" value="DinB/YfiT-like putative metalloenzymes"/>
    <property type="match status" value="1"/>
</dbReference>
<evidence type="ECO:0000313" key="2">
    <source>
        <dbReference type="EMBL" id="SMF91678.1"/>
    </source>
</evidence>
<keyword evidence="3" id="KW-1185">Reference proteome</keyword>
<name>A0A1X7HRX1_9BACL</name>
<dbReference type="InterPro" id="IPR024775">
    <property type="entry name" value="DinB-like"/>
</dbReference>
<dbReference type="RefSeq" id="WP_208916130.1">
    <property type="nucleotide sequence ID" value="NZ_LT840184.1"/>
</dbReference>
<sequence length="183" mass="21818">MKSESIAKHFQTLTEQRCHFMPKIQSLSQEKLWDRKEDGKWSVGEHVYHLYLILRMLKFATKFSFVLIPYAKMKRNKQFATEIHDIYTEFKEKKGRGMYAPWILIPPKKIRYSMNGRELKQLLLNETNEMEALVKNIEEDIAGHLVFLDPIAKYPNLIQAVQLLAIHEKHHFIIIENNYLKLF</sequence>
<dbReference type="STRING" id="1313296.SAMN05661091_5536"/>
<accession>A0A1X7HRX1</accession>
<organism evidence="2 3">
    <name type="scientific">Paenibacillus uliginis N3/975</name>
    <dbReference type="NCBI Taxonomy" id="1313296"/>
    <lineage>
        <taxon>Bacteria</taxon>
        <taxon>Bacillati</taxon>
        <taxon>Bacillota</taxon>
        <taxon>Bacilli</taxon>
        <taxon>Bacillales</taxon>
        <taxon>Paenibacillaceae</taxon>
        <taxon>Paenibacillus</taxon>
    </lineage>
</organism>
<gene>
    <name evidence="2" type="ORF">SAMN05661091_5536</name>
</gene>